<evidence type="ECO:0000313" key="2">
    <source>
        <dbReference type="EMBL" id="RDU99255.1"/>
    </source>
</evidence>
<dbReference type="RefSeq" id="WP_115533229.1">
    <property type="nucleotide sequence ID" value="NZ_QRGA01000005.1"/>
</dbReference>
<dbReference type="Proteomes" id="UP000256838">
    <property type="component" value="Unassembled WGS sequence"/>
</dbReference>
<proteinExistence type="predicted"/>
<gene>
    <name evidence="2" type="ORF">DWV00_09050</name>
</gene>
<keyword evidence="3" id="KW-1185">Reference proteome</keyword>
<protein>
    <submittedName>
        <fullName evidence="2">Uncharacterized protein</fullName>
    </submittedName>
</protein>
<accession>A0A3D8K305</accession>
<feature type="coiled-coil region" evidence="1">
    <location>
        <begin position="11"/>
        <end position="38"/>
    </location>
</feature>
<dbReference type="AlphaFoldDB" id="A0A3D8K305"/>
<sequence length="304" mass="34087">MPYYNDAQIGLQSLINGRDQLENIIRQLEATLSTAVDAYRLFGGPDPRGTDDWVRWVNAQVVRGKHQEWERKIHGVLMGYQREMQSAHKNFAKNRPVGFERADVTVGTTESFAKAIQHKHTVSPENSAVNEMIAKAANQLTGESGEKPLPGQRKIIDMMINDSENWWPFDLKDFDGISAEANLNDGVIPLAWVKAKGAKQILTQLQKYKKGAKGLNQKTVNSFGNHVPNPFAPTPFAQRDPSKPKSSILYHDNGDKANVLTIKIVWGQPRTFLSDQLQPVTVGKMVFVAFRQHGQLTVEYLSHS</sequence>
<evidence type="ECO:0000313" key="3">
    <source>
        <dbReference type="Proteomes" id="UP000256838"/>
    </source>
</evidence>
<name>A0A3D8K305_9BURK</name>
<dbReference type="EMBL" id="QRGA01000005">
    <property type="protein sequence ID" value="RDU99255.1"/>
    <property type="molecule type" value="Genomic_DNA"/>
</dbReference>
<keyword evidence="1" id="KW-0175">Coiled coil</keyword>
<comment type="caution">
    <text evidence="2">The sequence shown here is derived from an EMBL/GenBank/DDBJ whole genome shotgun (WGS) entry which is preliminary data.</text>
</comment>
<organism evidence="2 3">
    <name type="scientific">Trinickia dinghuensis</name>
    <dbReference type="NCBI Taxonomy" id="2291023"/>
    <lineage>
        <taxon>Bacteria</taxon>
        <taxon>Pseudomonadati</taxon>
        <taxon>Pseudomonadota</taxon>
        <taxon>Betaproteobacteria</taxon>
        <taxon>Burkholderiales</taxon>
        <taxon>Burkholderiaceae</taxon>
        <taxon>Trinickia</taxon>
    </lineage>
</organism>
<reference evidence="2 3" key="1">
    <citation type="submission" date="2018-08" db="EMBL/GenBank/DDBJ databases">
        <title>Paraburkholderia sp. DHOM06 isolated from forest soil.</title>
        <authorList>
            <person name="Gao Z.-H."/>
            <person name="Qiu L.-H."/>
        </authorList>
    </citation>
    <scope>NUCLEOTIDE SEQUENCE [LARGE SCALE GENOMIC DNA]</scope>
    <source>
        <strain evidence="2 3">DHOM06</strain>
    </source>
</reference>
<evidence type="ECO:0000256" key="1">
    <source>
        <dbReference type="SAM" id="Coils"/>
    </source>
</evidence>